<evidence type="ECO:0000256" key="3">
    <source>
        <dbReference type="ARBA" id="ARBA00023274"/>
    </source>
</evidence>
<dbReference type="SUPFAM" id="SSF54211">
    <property type="entry name" value="Ribosomal protein S5 domain 2-like"/>
    <property type="match status" value="1"/>
</dbReference>
<keyword evidence="3 4" id="KW-0687">Ribonucleoprotein</keyword>
<dbReference type="Pfam" id="PF03719">
    <property type="entry name" value="Ribosomal_S5_C"/>
    <property type="match status" value="1"/>
</dbReference>
<dbReference type="PANTHER" id="PTHR48277:SF1">
    <property type="entry name" value="MITOCHONDRIAL RIBOSOMAL PROTEIN S5"/>
    <property type="match status" value="1"/>
</dbReference>
<dbReference type="GO" id="GO:0006412">
    <property type="term" value="P:translation"/>
    <property type="evidence" value="ECO:0007669"/>
    <property type="project" value="InterPro"/>
</dbReference>
<dbReference type="Gene3D" id="3.30.230.10">
    <property type="match status" value="1"/>
</dbReference>
<reference evidence="9" key="1">
    <citation type="journal article" date="2016" name="Proc. Natl. Acad. Sci. U.S.A.">
        <title>Comparative genomics of biotechnologically important yeasts.</title>
        <authorList>
            <person name="Riley R."/>
            <person name="Haridas S."/>
            <person name="Wolfe K.H."/>
            <person name="Lopes M.R."/>
            <person name="Hittinger C.T."/>
            <person name="Goeker M."/>
            <person name="Salamov A.A."/>
            <person name="Wisecaver J.H."/>
            <person name="Long T.M."/>
            <person name="Calvey C.H."/>
            <person name="Aerts A.L."/>
            <person name="Barry K.W."/>
            <person name="Choi C."/>
            <person name="Clum A."/>
            <person name="Coughlan A.Y."/>
            <person name="Deshpande S."/>
            <person name="Douglass A.P."/>
            <person name="Hanson S.J."/>
            <person name="Klenk H.-P."/>
            <person name="LaButti K.M."/>
            <person name="Lapidus A."/>
            <person name="Lindquist E.A."/>
            <person name="Lipzen A.M."/>
            <person name="Meier-Kolthoff J.P."/>
            <person name="Ohm R.A."/>
            <person name="Otillar R.P."/>
            <person name="Pangilinan J.L."/>
            <person name="Peng Y."/>
            <person name="Rokas A."/>
            <person name="Rosa C.A."/>
            <person name="Scheuner C."/>
            <person name="Sibirny A.A."/>
            <person name="Slot J.C."/>
            <person name="Stielow J.B."/>
            <person name="Sun H."/>
            <person name="Kurtzman C.P."/>
            <person name="Blackwell M."/>
            <person name="Grigoriev I.V."/>
            <person name="Jeffries T.W."/>
        </authorList>
    </citation>
    <scope>NUCLEOTIDE SEQUENCE [LARGE SCALE GENOMIC DNA]</scope>
    <source>
        <strain evidence="9">NRRL Y-1626</strain>
    </source>
</reference>
<evidence type="ECO:0000256" key="2">
    <source>
        <dbReference type="ARBA" id="ARBA00022980"/>
    </source>
</evidence>
<feature type="region of interest" description="Disordered" evidence="6">
    <location>
        <begin position="1"/>
        <end position="21"/>
    </location>
</feature>
<evidence type="ECO:0000259" key="7">
    <source>
        <dbReference type="PROSITE" id="PS50881"/>
    </source>
</evidence>
<dbReference type="InterPro" id="IPR013810">
    <property type="entry name" value="Ribosomal_uS5_N"/>
</dbReference>
<dbReference type="GO" id="GO:0003735">
    <property type="term" value="F:structural constituent of ribosome"/>
    <property type="evidence" value="ECO:0007669"/>
    <property type="project" value="UniProtKB-UniRule"/>
</dbReference>
<dbReference type="GO" id="GO:1990904">
    <property type="term" value="C:ribonucleoprotein complex"/>
    <property type="evidence" value="ECO:0007669"/>
    <property type="project" value="UniProtKB-UniRule"/>
</dbReference>
<feature type="domain" description="S5 DRBM" evidence="7">
    <location>
        <begin position="244"/>
        <end position="308"/>
    </location>
</feature>
<dbReference type="InterPro" id="IPR005324">
    <property type="entry name" value="Ribosomal_uS5_C"/>
</dbReference>
<dbReference type="GO" id="GO:0005737">
    <property type="term" value="C:cytoplasm"/>
    <property type="evidence" value="ECO:0007669"/>
    <property type="project" value="UniProtKB-ARBA"/>
</dbReference>
<sequence>MLPFIPRSSFRLNGSSSSSGNKSIKLLLSKQFKSEVNTKDPNSVGYQHFLKLRPKKIIQAEPHKEIPQDKQKILNSQDPEKTYSLYEKQILSLYPKSAKLAALAHVNVNNFEKGQLNNIKYPTVPEKYDTFLKLDDFFDYQPGSKAHEDYQDMSRQEPNWKPMRQLLPEELYGTRVFPEIAHLRAKEMHKVFKEMDYSEKAQVNAELVLGIRAPKVLKRYLNDIQLSALAVKSNTSTEYLKKNLMNKILVNKKILKRKGSNKILVNWVLMAVGDGNGMIGIGVGKSAMSREVAISQAYKNAIQDLRMVPRYENRTIWNQIRFKQGAIDLILTPKRPGGGLHCSHVIYELCSLIGIRDMTCKLLRSRNVMNTTKTFVEALINGQHPIEDMALQRGRKIVDVKKAYFA</sequence>
<dbReference type="FunFam" id="3.30.230.10:FF:000002">
    <property type="entry name" value="30S ribosomal protein S5"/>
    <property type="match status" value="1"/>
</dbReference>
<dbReference type="EMBL" id="LXPE01000004">
    <property type="protein sequence ID" value="OBA28324.1"/>
    <property type="molecule type" value="Genomic_DNA"/>
</dbReference>
<dbReference type="InterPro" id="IPR014721">
    <property type="entry name" value="Ribsml_uS5_D2-typ_fold_subgr"/>
</dbReference>
<dbReference type="InterPro" id="IPR020568">
    <property type="entry name" value="Ribosomal_Su5_D2-typ_SF"/>
</dbReference>
<dbReference type="Pfam" id="PF00333">
    <property type="entry name" value="Ribosomal_S5"/>
    <property type="match status" value="1"/>
</dbReference>
<organism evidence="8 9">
    <name type="scientific">Hanseniaspora valbyensis NRRL Y-1626</name>
    <dbReference type="NCBI Taxonomy" id="766949"/>
    <lineage>
        <taxon>Eukaryota</taxon>
        <taxon>Fungi</taxon>
        <taxon>Dikarya</taxon>
        <taxon>Ascomycota</taxon>
        <taxon>Saccharomycotina</taxon>
        <taxon>Saccharomycetes</taxon>
        <taxon>Saccharomycodales</taxon>
        <taxon>Saccharomycodaceae</taxon>
        <taxon>Hanseniaspora</taxon>
    </lineage>
</organism>
<dbReference type="InterPro" id="IPR000851">
    <property type="entry name" value="Ribosomal_uS5"/>
</dbReference>
<comment type="caution">
    <text evidence="8">The sequence shown here is derived from an EMBL/GenBank/DDBJ whole genome shotgun (WGS) entry which is preliminary data.</text>
</comment>
<dbReference type="PROSITE" id="PS50881">
    <property type="entry name" value="S5_DSRBD"/>
    <property type="match status" value="1"/>
</dbReference>
<name>A0A1B7THV1_9ASCO</name>
<accession>A0A1B7THV1</accession>
<proteinExistence type="inferred from homology"/>
<keyword evidence="2 4" id="KW-0689">Ribosomal protein</keyword>
<dbReference type="OrthoDB" id="309483at2759"/>
<comment type="similarity">
    <text evidence="1 5">Belongs to the universal ribosomal protein uS5 family.</text>
</comment>
<evidence type="ECO:0000313" key="8">
    <source>
        <dbReference type="EMBL" id="OBA28324.1"/>
    </source>
</evidence>
<dbReference type="PANTHER" id="PTHR48277">
    <property type="entry name" value="MITOCHONDRIAL RIBOSOMAL PROTEIN S5"/>
    <property type="match status" value="1"/>
</dbReference>
<keyword evidence="9" id="KW-1185">Reference proteome</keyword>
<dbReference type="Proteomes" id="UP000092321">
    <property type="component" value="Unassembled WGS sequence"/>
</dbReference>
<dbReference type="GO" id="GO:0005840">
    <property type="term" value="C:ribosome"/>
    <property type="evidence" value="ECO:0007669"/>
    <property type="project" value="UniProtKB-KW"/>
</dbReference>
<evidence type="ECO:0000256" key="5">
    <source>
        <dbReference type="RuleBase" id="RU003823"/>
    </source>
</evidence>
<evidence type="ECO:0000256" key="6">
    <source>
        <dbReference type="SAM" id="MobiDB-lite"/>
    </source>
</evidence>
<protein>
    <recommendedName>
        <fullName evidence="7">S5 DRBM domain-containing protein</fullName>
    </recommendedName>
</protein>
<gene>
    <name evidence="8" type="ORF">HANVADRAFT_51636</name>
</gene>
<feature type="compositionally biased region" description="Low complexity" evidence="6">
    <location>
        <begin position="7"/>
        <end position="21"/>
    </location>
</feature>
<dbReference type="SUPFAM" id="SSF54768">
    <property type="entry name" value="dsRNA-binding domain-like"/>
    <property type="match status" value="1"/>
</dbReference>
<evidence type="ECO:0000256" key="4">
    <source>
        <dbReference type="PROSITE-ProRule" id="PRU00268"/>
    </source>
</evidence>
<dbReference type="GO" id="GO:0003723">
    <property type="term" value="F:RNA binding"/>
    <property type="evidence" value="ECO:0007669"/>
    <property type="project" value="InterPro"/>
</dbReference>
<dbReference type="AlphaFoldDB" id="A0A1B7THV1"/>
<evidence type="ECO:0000256" key="1">
    <source>
        <dbReference type="ARBA" id="ARBA00008945"/>
    </source>
</evidence>
<evidence type="ECO:0000313" key="9">
    <source>
        <dbReference type="Proteomes" id="UP000092321"/>
    </source>
</evidence>
<dbReference type="Gene3D" id="3.30.160.20">
    <property type="match status" value="1"/>
</dbReference>